<gene>
    <name evidence="1" type="ORF">RJJ65_37875</name>
</gene>
<evidence type="ECO:0008006" key="3">
    <source>
        <dbReference type="Google" id="ProtNLM"/>
    </source>
</evidence>
<dbReference type="Proteomes" id="UP001268610">
    <property type="component" value="Unassembled WGS sequence"/>
</dbReference>
<organism evidence="1 2">
    <name type="scientific">Rhizobium hidalgonense</name>
    <dbReference type="NCBI Taxonomy" id="1538159"/>
    <lineage>
        <taxon>Bacteria</taxon>
        <taxon>Pseudomonadati</taxon>
        <taxon>Pseudomonadota</taxon>
        <taxon>Alphaproteobacteria</taxon>
        <taxon>Hyphomicrobiales</taxon>
        <taxon>Rhizobiaceae</taxon>
        <taxon>Rhizobium/Agrobacterium group</taxon>
        <taxon>Rhizobium</taxon>
    </lineage>
</organism>
<protein>
    <recommendedName>
        <fullName evidence="3">Type VI secretion system protein TssA</fullName>
    </recommendedName>
</protein>
<dbReference type="PANTHER" id="PTHR37951:SF1">
    <property type="entry name" value="TYPE VI SECRETION SYSTEM COMPONENT TSSA1"/>
    <property type="match status" value="1"/>
</dbReference>
<sequence length="110" mass="12385">THDLITQDVPVAHSYAASTVENTFNSAQSGFNPQQQSHSQNRQQAMLILQQISDYFSTNEPHSPVSYLLKKTIKWANMPLHEWLAAVVKQEEPLDALQDMLGVQPSQHDS</sequence>
<evidence type="ECO:0000313" key="1">
    <source>
        <dbReference type="EMBL" id="MDR9778312.1"/>
    </source>
</evidence>
<dbReference type="InterPro" id="IPR017740">
    <property type="entry name" value="TssA-like"/>
</dbReference>
<dbReference type="EMBL" id="JAVLSF010000684">
    <property type="protein sequence ID" value="MDR9778312.1"/>
    <property type="molecule type" value="Genomic_DNA"/>
</dbReference>
<accession>A0AAJ2GYM5</accession>
<feature type="non-terminal residue" evidence="1">
    <location>
        <position position="1"/>
    </location>
</feature>
<name>A0AAJ2GYM5_9HYPH</name>
<evidence type="ECO:0000313" key="2">
    <source>
        <dbReference type="Proteomes" id="UP001268610"/>
    </source>
</evidence>
<comment type="caution">
    <text evidence="1">The sequence shown here is derived from an EMBL/GenBank/DDBJ whole genome shotgun (WGS) entry which is preliminary data.</text>
</comment>
<reference evidence="1" key="1">
    <citation type="submission" date="2023-04" db="EMBL/GenBank/DDBJ databases">
        <title>Genomic characterization of faba bean (Vicia faba) microsymbionts in Mexican soils.</title>
        <authorList>
            <person name="Rivera Orduna F.N."/>
            <person name="Guevara-Luna J."/>
            <person name="Yan J."/>
            <person name="Arroyo-Herrera I."/>
            <person name="Li Y."/>
            <person name="Vasquez-Murrieta M.S."/>
            <person name="Wang E.T."/>
        </authorList>
    </citation>
    <scope>NUCLEOTIDE SEQUENCE</scope>
    <source>
        <strain evidence="1">CH26</strain>
    </source>
</reference>
<dbReference type="RefSeq" id="WP_310866401.1">
    <property type="nucleotide sequence ID" value="NZ_JAVLSF010000684.1"/>
</dbReference>
<proteinExistence type="predicted"/>
<dbReference type="AlphaFoldDB" id="A0AAJ2GYM5"/>
<dbReference type="PANTHER" id="PTHR37951">
    <property type="entry name" value="CYTOPLASMIC PROTEIN-RELATED"/>
    <property type="match status" value="1"/>
</dbReference>